<dbReference type="EMBL" id="JAAAIN010002025">
    <property type="protein sequence ID" value="KAG0298021.1"/>
    <property type="molecule type" value="Genomic_DNA"/>
</dbReference>
<evidence type="ECO:0000313" key="2">
    <source>
        <dbReference type="EMBL" id="KAG0298021.1"/>
    </source>
</evidence>
<name>A0A9P6QS59_9FUNG</name>
<comment type="caution">
    <text evidence="2">The sequence shown here is derived from an EMBL/GenBank/DDBJ whole genome shotgun (WGS) entry which is preliminary data.</text>
</comment>
<feature type="region of interest" description="Disordered" evidence="1">
    <location>
        <begin position="156"/>
        <end position="194"/>
    </location>
</feature>
<sequence>MGKLTSLLKKKKSKGDDLSGQRTGSTMSGSSVSVETSGISAPFVTSVPVVAPLSLSIPTTTEMITTTATELQSPFSLMDDIMDELAGTTPDTPQPSKANDLSDFGLAFQLSRQLDLGASDARPAGRGGVQGHGAHKIGKLEQNSVFKDNAFLQQARSSTGASMTPTPPVSGGAGGASYRSTLNHNSTTTTGATVTVAANRATAKDTPTYLQGRFQTKEAEEEEHMAQAAAAKLREASKKANAQLPSDDEGSDASSDDSEDESGLSKKQRRLLAQQQHQHQLFLQQQQILQQQLAGVKGAGVDGVDGEGEDEEEEEKKPVVINHEAVIDRMKDRHRALLQGAHAAHAAVAREEYYEDYRDDYAMMQQQQGMLSPGGGPMAYTMQYGGMDPSMMYADDYRLQQQQQQLYFQQGAHPHVNSAAYNHPSMNGMNPG</sequence>
<reference evidence="2" key="1">
    <citation type="journal article" date="2020" name="Fungal Divers.">
        <title>Resolving the Mortierellaceae phylogeny through synthesis of multi-gene phylogenetics and phylogenomics.</title>
        <authorList>
            <person name="Vandepol N."/>
            <person name="Liber J."/>
            <person name="Desiro A."/>
            <person name="Na H."/>
            <person name="Kennedy M."/>
            <person name="Barry K."/>
            <person name="Grigoriev I.V."/>
            <person name="Miller A.N."/>
            <person name="O'Donnell K."/>
            <person name="Stajich J.E."/>
            <person name="Bonito G."/>
        </authorList>
    </citation>
    <scope>NUCLEOTIDE SEQUENCE</scope>
    <source>
        <strain evidence="2">NVP60</strain>
    </source>
</reference>
<dbReference type="AlphaFoldDB" id="A0A9P6QS59"/>
<dbReference type="Proteomes" id="UP000823405">
    <property type="component" value="Unassembled WGS sequence"/>
</dbReference>
<gene>
    <name evidence="2" type="ORF">BGZ97_004177</name>
</gene>
<feature type="compositionally biased region" description="Acidic residues" evidence="1">
    <location>
        <begin position="246"/>
        <end position="262"/>
    </location>
</feature>
<feature type="region of interest" description="Disordered" evidence="1">
    <location>
        <begin position="217"/>
        <end position="272"/>
    </location>
</feature>
<accession>A0A9P6QS59</accession>
<evidence type="ECO:0000313" key="3">
    <source>
        <dbReference type="Proteomes" id="UP000823405"/>
    </source>
</evidence>
<dbReference type="OrthoDB" id="2449840at2759"/>
<evidence type="ECO:0000256" key="1">
    <source>
        <dbReference type="SAM" id="MobiDB-lite"/>
    </source>
</evidence>
<proteinExistence type="predicted"/>
<feature type="compositionally biased region" description="Low complexity" evidence="1">
    <location>
        <begin position="20"/>
        <end position="33"/>
    </location>
</feature>
<keyword evidence="3" id="KW-1185">Reference proteome</keyword>
<feature type="region of interest" description="Disordered" evidence="1">
    <location>
        <begin position="1"/>
        <end position="33"/>
    </location>
</feature>
<organism evidence="2 3">
    <name type="scientific">Linnemannia gamsii</name>
    <dbReference type="NCBI Taxonomy" id="64522"/>
    <lineage>
        <taxon>Eukaryota</taxon>
        <taxon>Fungi</taxon>
        <taxon>Fungi incertae sedis</taxon>
        <taxon>Mucoromycota</taxon>
        <taxon>Mortierellomycotina</taxon>
        <taxon>Mortierellomycetes</taxon>
        <taxon>Mortierellales</taxon>
        <taxon>Mortierellaceae</taxon>
        <taxon>Linnemannia</taxon>
    </lineage>
</organism>
<feature type="non-terminal residue" evidence="2">
    <location>
        <position position="1"/>
    </location>
</feature>
<protein>
    <submittedName>
        <fullName evidence="2">Uncharacterized protein</fullName>
    </submittedName>
</protein>